<reference evidence="3 5" key="1">
    <citation type="submission" date="2017-09" db="EMBL/GenBank/DDBJ databases">
        <authorList>
            <consortium name="International Durum Wheat Genome Sequencing Consortium (IDWGSC)"/>
            <person name="Milanesi L."/>
        </authorList>
    </citation>
    <scope>NUCLEOTIDE SEQUENCE [LARGE SCALE GENOMIC DNA]</scope>
    <source>
        <strain evidence="5">cv. Svevo</strain>
    </source>
</reference>
<sequence>MSSMKKIKSLHVEDMDVVVEPGVGWIELNEYLKPHGLFFPLDPGPGATIGGMCATRCSGSLAVSL</sequence>
<dbReference type="InterPro" id="IPR016169">
    <property type="entry name" value="FAD-bd_PCMH_sub2"/>
</dbReference>
<dbReference type="Proteomes" id="UP000324705">
    <property type="component" value="Chromosome 2A"/>
</dbReference>
<evidence type="ECO:0000256" key="1">
    <source>
        <dbReference type="ARBA" id="ARBA00008000"/>
    </source>
</evidence>
<evidence type="ECO:0000313" key="3">
    <source>
        <dbReference type="EMBL" id="VAH30433.1"/>
    </source>
</evidence>
<dbReference type="InterPro" id="IPR036318">
    <property type="entry name" value="FAD-bd_PCMH-like_sf"/>
</dbReference>
<dbReference type="GO" id="GO:0004458">
    <property type="term" value="F:D-lactate dehydrogenase (cytochrome) activity"/>
    <property type="evidence" value="ECO:0007669"/>
    <property type="project" value="TreeGrafter"/>
</dbReference>
<comment type="similarity">
    <text evidence="1">Belongs to the FAD-binding oxidoreductase/transferase type 4 family.</text>
</comment>
<dbReference type="Proteomes" id="UP000324705">
    <property type="component" value="Chromosome 2B"/>
</dbReference>
<dbReference type="GO" id="GO:0005739">
    <property type="term" value="C:mitochondrion"/>
    <property type="evidence" value="ECO:0007669"/>
    <property type="project" value="TreeGrafter"/>
</dbReference>
<dbReference type="Pfam" id="PF01565">
    <property type="entry name" value="FAD_binding_4"/>
    <property type="match status" value="1"/>
</dbReference>
<dbReference type="GO" id="GO:0050660">
    <property type="term" value="F:flavin adenine dinucleotide binding"/>
    <property type="evidence" value="ECO:0007669"/>
    <property type="project" value="InterPro"/>
</dbReference>
<name>A0A9R1NSV9_TRITD</name>
<accession>A0A9R1NSV9</accession>
<gene>
    <name evidence="3" type="ORF">TRITD_2Av1G131170</name>
    <name evidence="4" type="ORF">TRITD_2Bv1G117920</name>
</gene>
<dbReference type="InterPro" id="IPR006094">
    <property type="entry name" value="Oxid_FAD_bind_N"/>
</dbReference>
<dbReference type="EMBL" id="LT934114">
    <property type="protein sequence ID" value="VAH45990.1"/>
    <property type="molecule type" value="Genomic_DNA"/>
</dbReference>
<dbReference type="AlphaFoldDB" id="A0A9R1NSV9"/>
<dbReference type="GO" id="GO:0008720">
    <property type="term" value="F:D-lactate dehydrogenase (NAD+) activity"/>
    <property type="evidence" value="ECO:0007669"/>
    <property type="project" value="TreeGrafter"/>
</dbReference>
<dbReference type="Gene3D" id="3.30.465.10">
    <property type="match status" value="1"/>
</dbReference>
<evidence type="ECO:0000313" key="5">
    <source>
        <dbReference type="Proteomes" id="UP000324705"/>
    </source>
</evidence>
<dbReference type="PANTHER" id="PTHR11748">
    <property type="entry name" value="D-LACTATE DEHYDROGENASE"/>
    <property type="match status" value="1"/>
</dbReference>
<organism evidence="3 5">
    <name type="scientific">Triticum turgidum subsp. durum</name>
    <name type="common">Durum wheat</name>
    <name type="synonym">Triticum durum</name>
    <dbReference type="NCBI Taxonomy" id="4567"/>
    <lineage>
        <taxon>Eukaryota</taxon>
        <taxon>Viridiplantae</taxon>
        <taxon>Streptophyta</taxon>
        <taxon>Embryophyta</taxon>
        <taxon>Tracheophyta</taxon>
        <taxon>Spermatophyta</taxon>
        <taxon>Magnoliopsida</taxon>
        <taxon>Liliopsida</taxon>
        <taxon>Poales</taxon>
        <taxon>Poaceae</taxon>
        <taxon>BOP clade</taxon>
        <taxon>Pooideae</taxon>
        <taxon>Triticodae</taxon>
        <taxon>Triticeae</taxon>
        <taxon>Triticinae</taxon>
        <taxon>Triticum</taxon>
    </lineage>
</organism>
<dbReference type="Gramene" id="TRITD2Bv1G117920.3">
    <property type="protein sequence ID" value="TRITD2Bv1G117920.3"/>
    <property type="gene ID" value="TRITD2Bv1G117920"/>
</dbReference>
<dbReference type="GO" id="GO:1903457">
    <property type="term" value="P:lactate catabolic process"/>
    <property type="evidence" value="ECO:0007669"/>
    <property type="project" value="TreeGrafter"/>
</dbReference>
<protein>
    <recommendedName>
        <fullName evidence="2">FAD linked oxidase N-terminal domain-containing protein</fullName>
    </recommendedName>
</protein>
<dbReference type="Gramene" id="TRITD2Av1G131170.9">
    <property type="protein sequence ID" value="TRITD2Av1G131170.9"/>
    <property type="gene ID" value="TRITD2Av1G131170"/>
</dbReference>
<dbReference type="EMBL" id="LT934113">
    <property type="protein sequence ID" value="VAH30433.1"/>
    <property type="molecule type" value="Genomic_DNA"/>
</dbReference>
<evidence type="ECO:0000259" key="2">
    <source>
        <dbReference type="Pfam" id="PF01565"/>
    </source>
</evidence>
<keyword evidence="5" id="KW-1185">Reference proteome</keyword>
<proteinExistence type="inferred from homology"/>
<feature type="domain" description="FAD linked oxidase N-terminal" evidence="2">
    <location>
        <begin position="1"/>
        <end position="61"/>
    </location>
</feature>
<evidence type="ECO:0000313" key="4">
    <source>
        <dbReference type="EMBL" id="VAH45990.1"/>
    </source>
</evidence>
<dbReference type="PANTHER" id="PTHR11748:SF111">
    <property type="entry name" value="D-LACTATE DEHYDROGENASE, MITOCHONDRIAL-RELATED"/>
    <property type="match status" value="1"/>
</dbReference>
<dbReference type="SUPFAM" id="SSF56176">
    <property type="entry name" value="FAD-binding/transporter-associated domain-like"/>
    <property type="match status" value="1"/>
</dbReference>